<dbReference type="AlphaFoldDB" id="A0A271IYQ7"/>
<comment type="caution">
    <text evidence="1">The sequence shown here is derived from an EMBL/GenBank/DDBJ whole genome shotgun (WGS) entry which is preliminary data.</text>
</comment>
<keyword evidence="2" id="KW-1185">Reference proteome</keyword>
<dbReference type="EMBL" id="MQWD01000001">
    <property type="protein sequence ID" value="PAP76332.1"/>
    <property type="molecule type" value="Genomic_DNA"/>
</dbReference>
<gene>
    <name evidence="1" type="ORF">BSZ37_07685</name>
</gene>
<protein>
    <submittedName>
        <fullName evidence="1">Uncharacterized protein</fullName>
    </submittedName>
</protein>
<organism evidence="1 2">
    <name type="scientific">Rubrivirga marina</name>
    <dbReference type="NCBI Taxonomy" id="1196024"/>
    <lineage>
        <taxon>Bacteria</taxon>
        <taxon>Pseudomonadati</taxon>
        <taxon>Rhodothermota</taxon>
        <taxon>Rhodothermia</taxon>
        <taxon>Rhodothermales</taxon>
        <taxon>Rubricoccaceae</taxon>
        <taxon>Rubrivirga</taxon>
    </lineage>
</organism>
<sequence>MDLDTFVARELGKPEDGRFGAHAWRFGDDGRFERCGLAECRAVSFARSEDPERRPMFHVKPDEVAALFDADDHTPYVDPGCTAAGMERVVELAREHLGFTGRLTASSSGQSWNVYRR</sequence>
<proteinExistence type="predicted"/>
<evidence type="ECO:0000313" key="2">
    <source>
        <dbReference type="Proteomes" id="UP000216339"/>
    </source>
</evidence>
<name>A0A271IYQ7_9BACT</name>
<dbReference type="RefSeq" id="WP_095509984.1">
    <property type="nucleotide sequence ID" value="NZ_MQWD01000001.1"/>
</dbReference>
<evidence type="ECO:0000313" key="1">
    <source>
        <dbReference type="EMBL" id="PAP76332.1"/>
    </source>
</evidence>
<accession>A0A271IYQ7</accession>
<dbReference type="Proteomes" id="UP000216339">
    <property type="component" value="Unassembled WGS sequence"/>
</dbReference>
<reference evidence="1 2" key="1">
    <citation type="submission" date="2016-11" db="EMBL/GenBank/DDBJ databases">
        <title>Study of marine rhodopsin-containing bacteria.</title>
        <authorList>
            <person name="Yoshizawa S."/>
            <person name="Kumagai Y."/>
            <person name="Kogure K."/>
        </authorList>
    </citation>
    <scope>NUCLEOTIDE SEQUENCE [LARGE SCALE GENOMIC DNA]</scope>
    <source>
        <strain evidence="1 2">SAORIC-28</strain>
    </source>
</reference>